<evidence type="ECO:0000256" key="4">
    <source>
        <dbReference type="ARBA" id="ARBA00023157"/>
    </source>
</evidence>
<dbReference type="EMBL" id="LBZM01000003">
    <property type="protein sequence ID" value="KKR72668.1"/>
    <property type="molecule type" value="Genomic_DNA"/>
</dbReference>
<comment type="caution">
    <text evidence="9">The sequence shown here is derived from an EMBL/GenBank/DDBJ whole genome shotgun (WGS) entry which is preliminary data.</text>
</comment>
<dbReference type="Gene3D" id="3.40.30.10">
    <property type="entry name" value="Glutaredoxin"/>
    <property type="match status" value="1"/>
</dbReference>
<comment type="similarity">
    <text evidence="1">Belongs to the thioredoxin family. DsbA subfamily.</text>
</comment>
<gene>
    <name evidence="9" type="ORF">UU14_C0003G0031</name>
</gene>
<dbReference type="InterPro" id="IPR013766">
    <property type="entry name" value="Thioredoxin_domain"/>
</dbReference>
<evidence type="ECO:0000256" key="6">
    <source>
        <dbReference type="SAM" id="MobiDB-lite"/>
    </source>
</evidence>
<keyword evidence="2" id="KW-0732">Signal</keyword>
<evidence type="ECO:0000256" key="3">
    <source>
        <dbReference type="ARBA" id="ARBA00023002"/>
    </source>
</evidence>
<dbReference type="InterPro" id="IPR036249">
    <property type="entry name" value="Thioredoxin-like_sf"/>
</dbReference>
<dbReference type="AlphaFoldDB" id="A0A0G0T6P9"/>
<dbReference type="PROSITE" id="PS51352">
    <property type="entry name" value="THIOREDOXIN_2"/>
    <property type="match status" value="1"/>
</dbReference>
<evidence type="ECO:0000259" key="8">
    <source>
        <dbReference type="PROSITE" id="PS51352"/>
    </source>
</evidence>
<evidence type="ECO:0000313" key="10">
    <source>
        <dbReference type="Proteomes" id="UP000034664"/>
    </source>
</evidence>
<dbReference type="InterPro" id="IPR012336">
    <property type="entry name" value="Thioredoxin-like_fold"/>
</dbReference>
<evidence type="ECO:0000256" key="5">
    <source>
        <dbReference type="ARBA" id="ARBA00023284"/>
    </source>
</evidence>
<evidence type="ECO:0000313" key="9">
    <source>
        <dbReference type="EMBL" id="KKR72668.1"/>
    </source>
</evidence>
<evidence type="ECO:0000256" key="1">
    <source>
        <dbReference type="ARBA" id="ARBA00005791"/>
    </source>
</evidence>
<dbReference type="Proteomes" id="UP000034664">
    <property type="component" value="Unassembled WGS sequence"/>
</dbReference>
<dbReference type="GO" id="GO:0016491">
    <property type="term" value="F:oxidoreductase activity"/>
    <property type="evidence" value="ECO:0007669"/>
    <property type="project" value="UniProtKB-KW"/>
</dbReference>
<accession>A0A0G0T6P9</accession>
<keyword evidence="7" id="KW-0812">Transmembrane</keyword>
<name>A0A0G0T6P9_9BACT</name>
<dbReference type="Pfam" id="PF13462">
    <property type="entry name" value="Thioredoxin_4"/>
    <property type="match status" value="1"/>
</dbReference>
<sequence>MDSDNKKLTKKERRELKRQQRLEIEEKKQKQDSSKKYIGWGVGIAVLIGLGFFLKVAFTPPPPGTIPEIQSINATDHTKGATESATLLIEYSDFQCPACRQYYPVVKQLVEEKGDQFMFAYRHFPLTQHENADEAAQAAEAAGKQGKFWEMHDLLFERQDAWAEVGNPDETFLAYAEELELNKEQFEADYQAQELKDKINNDYNSGVRAGVNATPTFFLNGEKIRPGSLDEFSLLIDQANKPQ</sequence>
<dbReference type="SUPFAM" id="SSF52833">
    <property type="entry name" value="Thioredoxin-like"/>
    <property type="match status" value="1"/>
</dbReference>
<organism evidence="9 10">
    <name type="scientific">Candidatus Roizmanbacteria bacterium GW2011_GWB1_40_7</name>
    <dbReference type="NCBI Taxonomy" id="1618482"/>
    <lineage>
        <taxon>Bacteria</taxon>
        <taxon>Candidatus Roizmaniibacteriota</taxon>
    </lineage>
</organism>
<keyword evidence="7" id="KW-1133">Transmembrane helix</keyword>
<dbReference type="PANTHER" id="PTHR13887">
    <property type="entry name" value="GLUTATHIONE S-TRANSFERASE KAPPA"/>
    <property type="match status" value="1"/>
</dbReference>
<dbReference type="PANTHER" id="PTHR13887:SF14">
    <property type="entry name" value="DISULFIDE BOND FORMATION PROTEIN D"/>
    <property type="match status" value="1"/>
</dbReference>
<feature type="domain" description="Thioredoxin" evidence="8">
    <location>
        <begin position="60"/>
        <end position="241"/>
    </location>
</feature>
<evidence type="ECO:0000256" key="2">
    <source>
        <dbReference type="ARBA" id="ARBA00022729"/>
    </source>
</evidence>
<evidence type="ECO:0000256" key="7">
    <source>
        <dbReference type="SAM" id="Phobius"/>
    </source>
</evidence>
<keyword evidence="3" id="KW-0560">Oxidoreductase</keyword>
<keyword evidence="7" id="KW-0472">Membrane</keyword>
<protein>
    <submittedName>
        <fullName evidence="9">Thioredoxin domain protein</fullName>
    </submittedName>
</protein>
<feature type="region of interest" description="Disordered" evidence="6">
    <location>
        <begin position="1"/>
        <end position="28"/>
    </location>
</feature>
<reference evidence="9 10" key="1">
    <citation type="journal article" date="2015" name="Nature">
        <title>rRNA introns, odd ribosomes, and small enigmatic genomes across a large radiation of phyla.</title>
        <authorList>
            <person name="Brown C.T."/>
            <person name="Hug L.A."/>
            <person name="Thomas B.C."/>
            <person name="Sharon I."/>
            <person name="Castelle C.J."/>
            <person name="Singh A."/>
            <person name="Wilkins M.J."/>
            <person name="Williams K.H."/>
            <person name="Banfield J.F."/>
        </authorList>
    </citation>
    <scope>NUCLEOTIDE SEQUENCE [LARGE SCALE GENOMIC DNA]</scope>
</reference>
<proteinExistence type="inferred from homology"/>
<keyword evidence="4" id="KW-1015">Disulfide bond</keyword>
<keyword evidence="5" id="KW-0676">Redox-active center</keyword>
<feature type="transmembrane region" description="Helical" evidence="7">
    <location>
        <begin position="37"/>
        <end position="58"/>
    </location>
</feature>